<feature type="non-terminal residue" evidence="1">
    <location>
        <position position="1"/>
    </location>
</feature>
<comment type="caution">
    <text evidence="1">The sequence shown here is derived from an EMBL/GenBank/DDBJ whole genome shotgun (WGS) entry which is preliminary data.</text>
</comment>
<reference evidence="1" key="1">
    <citation type="journal article" date="2015" name="Nature">
        <title>Complex archaea that bridge the gap between prokaryotes and eukaryotes.</title>
        <authorList>
            <person name="Spang A."/>
            <person name="Saw J.H."/>
            <person name="Jorgensen S.L."/>
            <person name="Zaremba-Niedzwiedzka K."/>
            <person name="Martijn J."/>
            <person name="Lind A.E."/>
            <person name="van Eijk R."/>
            <person name="Schleper C."/>
            <person name="Guy L."/>
            <person name="Ettema T.J."/>
        </authorList>
    </citation>
    <scope>NUCLEOTIDE SEQUENCE</scope>
</reference>
<sequence>EVTAVKAAANIAAAEAGITVTEIVNLID</sequence>
<gene>
    <name evidence="1" type="ORF">LCGC14_2353840</name>
</gene>
<proteinExistence type="predicted"/>
<name>A0A0F9C8V1_9ZZZZ</name>
<accession>A0A0F9C8V1</accession>
<protein>
    <submittedName>
        <fullName evidence="1">Uncharacterized protein</fullName>
    </submittedName>
</protein>
<organism evidence="1">
    <name type="scientific">marine sediment metagenome</name>
    <dbReference type="NCBI Taxonomy" id="412755"/>
    <lineage>
        <taxon>unclassified sequences</taxon>
        <taxon>metagenomes</taxon>
        <taxon>ecological metagenomes</taxon>
    </lineage>
</organism>
<dbReference type="EMBL" id="LAZR01034326">
    <property type="protein sequence ID" value="KKL45614.1"/>
    <property type="molecule type" value="Genomic_DNA"/>
</dbReference>
<evidence type="ECO:0000313" key="1">
    <source>
        <dbReference type="EMBL" id="KKL45614.1"/>
    </source>
</evidence>
<dbReference type="AlphaFoldDB" id="A0A0F9C8V1"/>